<evidence type="ECO:0000313" key="8">
    <source>
        <dbReference type="Proteomes" id="UP000323386"/>
    </source>
</evidence>
<keyword evidence="3 5" id="KW-1133">Transmembrane helix</keyword>
<evidence type="ECO:0000313" key="7">
    <source>
        <dbReference type="EMBL" id="SPO38682.1"/>
    </source>
</evidence>
<evidence type="ECO:0000256" key="5">
    <source>
        <dbReference type="RuleBase" id="RU004379"/>
    </source>
</evidence>
<comment type="similarity">
    <text evidence="5">Belongs to the BI1 family.</text>
</comment>
<feature type="region of interest" description="Disordered" evidence="6">
    <location>
        <begin position="1"/>
        <end position="57"/>
    </location>
</feature>
<comment type="subcellular location">
    <subcellularLocation>
        <location evidence="1">Membrane</location>
        <topology evidence="1">Multi-pass membrane protein</topology>
    </subcellularLocation>
</comment>
<feature type="transmembrane region" description="Helical" evidence="5">
    <location>
        <begin position="134"/>
        <end position="153"/>
    </location>
</feature>
<keyword evidence="4 5" id="KW-0472">Membrane</keyword>
<dbReference type="AlphaFoldDB" id="A0A5C3F2Y0"/>
<keyword evidence="8" id="KW-1185">Reference proteome</keyword>
<organism evidence="7 8">
    <name type="scientific">Pseudozyma flocculosa</name>
    <dbReference type="NCBI Taxonomy" id="84751"/>
    <lineage>
        <taxon>Eukaryota</taxon>
        <taxon>Fungi</taxon>
        <taxon>Dikarya</taxon>
        <taxon>Basidiomycota</taxon>
        <taxon>Ustilaginomycotina</taxon>
        <taxon>Ustilaginomycetes</taxon>
        <taxon>Ustilaginales</taxon>
        <taxon>Ustilaginaceae</taxon>
        <taxon>Pseudozyma</taxon>
    </lineage>
</organism>
<accession>A0A5C3F2Y0</accession>
<dbReference type="EMBL" id="OOIP01000011">
    <property type="protein sequence ID" value="SPO38682.1"/>
    <property type="molecule type" value="Genomic_DNA"/>
</dbReference>
<dbReference type="GO" id="GO:0016020">
    <property type="term" value="C:membrane"/>
    <property type="evidence" value="ECO:0007669"/>
    <property type="project" value="UniProtKB-SubCell"/>
</dbReference>
<evidence type="ECO:0000256" key="6">
    <source>
        <dbReference type="SAM" id="MobiDB-lite"/>
    </source>
</evidence>
<dbReference type="InterPro" id="IPR006214">
    <property type="entry name" value="Bax_inhibitor_1-related"/>
</dbReference>
<name>A0A5C3F2Y0_9BASI</name>
<gene>
    <name evidence="7" type="ORF">PSFLO_04161</name>
</gene>
<sequence length="275" mass="30220">MSHAAPPPGYQPKGYSAIPQSEPPAGVPAAGASSSTDNLFDQPRSEDDNDPDDFKYGVTVEQSSPEIRAMFLRKVYSVLFFQLLGTTVVAAIMTTKGVAGWVQQNQWAFVVPLIGSLVTMGVLYWKRHSHPTNILLLGLFTLLESVSLGTVITYVDQKIVLQAMVITAFTFLGLTLFTLQSNYDFSSLGGWLFGGLMVLVGAGFVSMFFPYNSTFDLVTAIAGCAIFSLYIVYDTWLIQRRLSAEEWVLANLSLYLDIINLFISVLRVLNGTQND</sequence>
<evidence type="ECO:0000256" key="2">
    <source>
        <dbReference type="ARBA" id="ARBA00022692"/>
    </source>
</evidence>
<feature type="compositionally biased region" description="Pro residues" evidence="6">
    <location>
        <begin position="1"/>
        <end position="10"/>
    </location>
</feature>
<feature type="transmembrane region" description="Helical" evidence="5">
    <location>
        <begin position="191"/>
        <end position="211"/>
    </location>
</feature>
<proteinExistence type="inferred from homology"/>
<evidence type="ECO:0000256" key="3">
    <source>
        <dbReference type="ARBA" id="ARBA00022989"/>
    </source>
</evidence>
<feature type="transmembrane region" description="Helical" evidence="5">
    <location>
        <begin position="159"/>
        <end position="179"/>
    </location>
</feature>
<feature type="transmembrane region" description="Helical" evidence="5">
    <location>
        <begin position="107"/>
        <end position="125"/>
    </location>
</feature>
<dbReference type="Proteomes" id="UP000323386">
    <property type="component" value="Unassembled WGS sequence"/>
</dbReference>
<dbReference type="Pfam" id="PF01027">
    <property type="entry name" value="Bax1-I"/>
    <property type="match status" value="1"/>
</dbReference>
<keyword evidence="2 5" id="KW-0812">Transmembrane</keyword>
<dbReference type="PANTHER" id="PTHR23291">
    <property type="entry name" value="BAX INHIBITOR-RELATED"/>
    <property type="match status" value="1"/>
</dbReference>
<dbReference type="OrthoDB" id="7933078at2759"/>
<feature type="transmembrane region" description="Helical" evidence="5">
    <location>
        <begin position="248"/>
        <end position="269"/>
    </location>
</feature>
<protein>
    <submittedName>
        <fullName evidence="7">Related to BXI1 - protein involved in apoptosis</fullName>
    </submittedName>
</protein>
<evidence type="ECO:0000256" key="4">
    <source>
        <dbReference type="ARBA" id="ARBA00023136"/>
    </source>
</evidence>
<reference evidence="7 8" key="1">
    <citation type="submission" date="2018-03" db="EMBL/GenBank/DDBJ databases">
        <authorList>
            <person name="Guldener U."/>
        </authorList>
    </citation>
    <scope>NUCLEOTIDE SEQUENCE [LARGE SCALE GENOMIC DNA]</scope>
    <source>
        <strain evidence="7 8">DAOM196992</strain>
    </source>
</reference>
<feature type="transmembrane region" description="Helical" evidence="5">
    <location>
        <begin position="75"/>
        <end position="95"/>
    </location>
</feature>
<feature type="transmembrane region" description="Helical" evidence="5">
    <location>
        <begin position="217"/>
        <end position="236"/>
    </location>
</feature>
<dbReference type="CDD" id="cd10429">
    <property type="entry name" value="GAAP_like"/>
    <property type="match status" value="1"/>
</dbReference>
<dbReference type="PANTHER" id="PTHR23291:SF50">
    <property type="entry name" value="PROTEIN LIFEGUARD 4"/>
    <property type="match status" value="1"/>
</dbReference>
<evidence type="ECO:0000256" key="1">
    <source>
        <dbReference type="ARBA" id="ARBA00004141"/>
    </source>
</evidence>